<reference evidence="3" key="1">
    <citation type="journal article" date="2019" name="Int. J. Syst. Evol. Microbiol.">
        <title>The Global Catalogue of Microorganisms (GCM) 10K type strain sequencing project: providing services to taxonomists for standard genome sequencing and annotation.</title>
        <authorList>
            <consortium name="The Broad Institute Genomics Platform"/>
            <consortium name="The Broad Institute Genome Sequencing Center for Infectious Disease"/>
            <person name="Wu L."/>
            <person name="Ma J."/>
        </authorList>
    </citation>
    <scope>NUCLEOTIDE SEQUENCE [LARGE SCALE GENOMIC DNA]</scope>
    <source>
        <strain evidence="3">JCM 17543</strain>
    </source>
</reference>
<dbReference type="InterPro" id="IPR029032">
    <property type="entry name" value="AhpD-like"/>
</dbReference>
<feature type="domain" description="Carboxymuconolactone decarboxylase-like" evidence="1">
    <location>
        <begin position="33"/>
        <end position="113"/>
    </location>
</feature>
<dbReference type="RefSeq" id="WP_344699726.1">
    <property type="nucleotide sequence ID" value="NZ_BAABBM010000001.1"/>
</dbReference>
<dbReference type="Pfam" id="PF02627">
    <property type="entry name" value="CMD"/>
    <property type="match status" value="1"/>
</dbReference>
<dbReference type="InterPro" id="IPR052512">
    <property type="entry name" value="4CMD/NDH-1_regulator"/>
</dbReference>
<evidence type="ECO:0000313" key="3">
    <source>
        <dbReference type="Proteomes" id="UP001500827"/>
    </source>
</evidence>
<dbReference type="SUPFAM" id="SSF69118">
    <property type="entry name" value="AhpD-like"/>
    <property type="match status" value="1"/>
</dbReference>
<protein>
    <submittedName>
        <fullName evidence="2">Carboxymuconolactone decarboxylase family protein</fullName>
    </submittedName>
</protein>
<dbReference type="PANTHER" id="PTHR33570">
    <property type="entry name" value="4-CARBOXYMUCONOLACTONE DECARBOXYLASE FAMILY PROTEIN"/>
    <property type="match status" value="1"/>
</dbReference>
<accession>A0ABP7LK81</accession>
<name>A0ABP7LK81_9SPHN</name>
<evidence type="ECO:0000259" key="1">
    <source>
        <dbReference type="Pfam" id="PF02627"/>
    </source>
</evidence>
<sequence>MSDRYRRGIDIAEQLATDKIAHFVKSGVAEVAPDFARMVIEFAFGDIYSRDGIDLRTRELIAIAALAASGRAGPQLRVHVESAAMSGISKQEVVEVLMQIALYAGFPAALNALSDCHDLLTDDNCLTAACG</sequence>
<dbReference type="InterPro" id="IPR003779">
    <property type="entry name" value="CMD-like"/>
</dbReference>
<organism evidence="2 3">
    <name type="scientific">Sphingomonas limnosediminicola</name>
    <dbReference type="NCBI Taxonomy" id="940133"/>
    <lineage>
        <taxon>Bacteria</taxon>
        <taxon>Pseudomonadati</taxon>
        <taxon>Pseudomonadota</taxon>
        <taxon>Alphaproteobacteria</taxon>
        <taxon>Sphingomonadales</taxon>
        <taxon>Sphingomonadaceae</taxon>
        <taxon>Sphingomonas</taxon>
    </lineage>
</organism>
<dbReference type="Gene3D" id="1.20.1290.10">
    <property type="entry name" value="AhpD-like"/>
    <property type="match status" value="1"/>
</dbReference>
<dbReference type="PANTHER" id="PTHR33570:SF10">
    <property type="entry name" value="GAMMA-CARBOXYMUCONOLACTONE DECARBOXYLASE"/>
    <property type="match status" value="1"/>
</dbReference>
<dbReference type="Proteomes" id="UP001500827">
    <property type="component" value="Unassembled WGS sequence"/>
</dbReference>
<proteinExistence type="predicted"/>
<gene>
    <name evidence="2" type="ORF">GCM10022276_21830</name>
</gene>
<comment type="caution">
    <text evidence="2">The sequence shown here is derived from an EMBL/GenBank/DDBJ whole genome shotgun (WGS) entry which is preliminary data.</text>
</comment>
<keyword evidence="3" id="KW-1185">Reference proteome</keyword>
<evidence type="ECO:0000313" key="2">
    <source>
        <dbReference type="EMBL" id="GAA3902746.1"/>
    </source>
</evidence>
<dbReference type="EMBL" id="BAABBM010000001">
    <property type="protein sequence ID" value="GAA3902746.1"/>
    <property type="molecule type" value="Genomic_DNA"/>
</dbReference>